<organism evidence="3 4">
    <name type="scientific">Collybiopsis confluens</name>
    <dbReference type="NCBI Taxonomy" id="2823264"/>
    <lineage>
        <taxon>Eukaryota</taxon>
        <taxon>Fungi</taxon>
        <taxon>Dikarya</taxon>
        <taxon>Basidiomycota</taxon>
        <taxon>Agaricomycotina</taxon>
        <taxon>Agaricomycetes</taxon>
        <taxon>Agaricomycetidae</taxon>
        <taxon>Agaricales</taxon>
        <taxon>Marasmiineae</taxon>
        <taxon>Omphalotaceae</taxon>
        <taxon>Collybiopsis</taxon>
    </lineage>
</organism>
<feature type="region of interest" description="Disordered" evidence="1">
    <location>
        <begin position="509"/>
        <end position="542"/>
    </location>
</feature>
<dbReference type="OrthoDB" id="94039at2759"/>
<evidence type="ECO:0000313" key="3">
    <source>
        <dbReference type="EMBL" id="KAF5370536.1"/>
    </source>
</evidence>
<comment type="caution">
    <text evidence="3">The sequence shown here is derived from an EMBL/GenBank/DDBJ whole genome shotgun (WGS) entry which is preliminary data.</text>
</comment>
<gene>
    <name evidence="3" type="ORF">D9757_010121</name>
</gene>
<proteinExistence type="predicted"/>
<name>A0A8H5LV78_9AGAR</name>
<dbReference type="InterPro" id="IPR000073">
    <property type="entry name" value="AB_hydrolase_1"/>
</dbReference>
<protein>
    <recommendedName>
        <fullName evidence="2">AB hydrolase-1 domain-containing protein</fullName>
    </recommendedName>
</protein>
<dbReference type="Proteomes" id="UP000518752">
    <property type="component" value="Unassembled WGS sequence"/>
</dbReference>
<sequence length="759" mass="86439">MQASDPLRLDAMAPELPPEILNHLPDLPSPPRNPLWHDDPSVPYTLSTHIIDAAPFRTCPELKSIQQESMVAHDEMIQKKLDPKGRQKMAKENVGKMYDWRIQLDESRRAKGGKLDFYERRLWNSLNRYVKKELHGSPRRKKKGLTLVFAHPIGCNKETWEPLILELLKTPAGRDIEEIWSWEAVDTGDSALLNEGRLNQLSDWYDSARDFIHFLLHYMPSTLNSDVLPIHLPRVSSAEFEGRIHRGYSDRRIIAIGHSFGGNVCARSCLTYPQLFSALVLADPGIVQRNHPTLKRTITFLAQFGFSRDNSWKSRLKTCKLSNSEEAFKSLQKSPFFAAWRPDAFKVYVETGLYSVPETGQVRLKMHPVYEALTNINAKETSEDMYEKLPMLDKNVYIKWVMPDPKKGGGIGGVPELSAKLVKERPGNTSSINLLGTAHMIPMEKPDEMEEPIVLVHRIHKNCLSSFLRLNPIQPKRKAAKRSFATTLDAREEEEDDTLIGPLERDLKRPRLLPPSNIQSDDDGDTLIPTPSPLKKSVQRHKISPYPKSTTTLKRHIPISAMEKACSYSGTFDLYAMDHQDLCEIYRPQHSTEPHYEDLYQTLTTRSGYVSEKLTAVVTLPDLPYGRKFGSVYAKAFCDPASERPYDVELTRISHVNQVYYREHERESFAMRYNTDVSMAGKVPGVSGETSVVAQDSTALESRGGFNISRMWYKLDGQGKAKEIFEGYLSLDVRYCKTIRKMGHGDGMNLGFAFWAVRR</sequence>
<evidence type="ECO:0000259" key="2">
    <source>
        <dbReference type="Pfam" id="PF12697"/>
    </source>
</evidence>
<keyword evidence="4" id="KW-1185">Reference proteome</keyword>
<feature type="domain" description="AB hydrolase-1" evidence="2">
    <location>
        <begin position="147"/>
        <end position="449"/>
    </location>
</feature>
<dbReference type="AlphaFoldDB" id="A0A8H5LV78"/>
<reference evidence="3 4" key="1">
    <citation type="journal article" date="2020" name="ISME J.">
        <title>Uncovering the hidden diversity of litter-decomposition mechanisms in mushroom-forming fungi.</title>
        <authorList>
            <person name="Floudas D."/>
            <person name="Bentzer J."/>
            <person name="Ahren D."/>
            <person name="Johansson T."/>
            <person name="Persson P."/>
            <person name="Tunlid A."/>
        </authorList>
    </citation>
    <scope>NUCLEOTIDE SEQUENCE [LARGE SCALE GENOMIC DNA]</scope>
    <source>
        <strain evidence="3 4">CBS 406.79</strain>
    </source>
</reference>
<evidence type="ECO:0000256" key="1">
    <source>
        <dbReference type="SAM" id="MobiDB-lite"/>
    </source>
</evidence>
<evidence type="ECO:0000313" key="4">
    <source>
        <dbReference type="Proteomes" id="UP000518752"/>
    </source>
</evidence>
<dbReference type="EMBL" id="JAACJN010000120">
    <property type="protein sequence ID" value="KAF5370536.1"/>
    <property type="molecule type" value="Genomic_DNA"/>
</dbReference>
<accession>A0A8H5LV78</accession>
<dbReference type="Pfam" id="PF12697">
    <property type="entry name" value="Abhydrolase_6"/>
    <property type="match status" value="1"/>
</dbReference>
<dbReference type="Gene3D" id="3.40.50.1820">
    <property type="entry name" value="alpha/beta hydrolase"/>
    <property type="match status" value="1"/>
</dbReference>
<dbReference type="InterPro" id="IPR029058">
    <property type="entry name" value="AB_hydrolase_fold"/>
</dbReference>
<dbReference type="SUPFAM" id="SSF53474">
    <property type="entry name" value="alpha/beta-Hydrolases"/>
    <property type="match status" value="1"/>
</dbReference>